<accession>A0A1J9P3M1</accession>
<protein>
    <recommendedName>
        <fullName evidence="4">Nuclear RNA binding protein</fullName>
    </recommendedName>
</protein>
<evidence type="ECO:0000313" key="2">
    <source>
        <dbReference type="EMBL" id="OJD10976.1"/>
    </source>
</evidence>
<keyword evidence="3" id="KW-1185">Reference proteome</keyword>
<dbReference type="OrthoDB" id="5226996at2759"/>
<feature type="compositionally biased region" description="Polar residues" evidence="1">
    <location>
        <begin position="585"/>
        <end position="599"/>
    </location>
</feature>
<gene>
    <name evidence="2" type="ORF">AJ78_08153</name>
</gene>
<feature type="region of interest" description="Disordered" evidence="1">
    <location>
        <begin position="548"/>
        <end position="602"/>
    </location>
</feature>
<feature type="compositionally biased region" description="Basic residues" evidence="1">
    <location>
        <begin position="141"/>
        <end position="159"/>
    </location>
</feature>
<evidence type="ECO:0000256" key="1">
    <source>
        <dbReference type="SAM" id="MobiDB-lite"/>
    </source>
</evidence>
<organism evidence="2 3">
    <name type="scientific">Emergomyces pasteurianus Ep9510</name>
    <dbReference type="NCBI Taxonomy" id="1447872"/>
    <lineage>
        <taxon>Eukaryota</taxon>
        <taxon>Fungi</taxon>
        <taxon>Dikarya</taxon>
        <taxon>Ascomycota</taxon>
        <taxon>Pezizomycotina</taxon>
        <taxon>Eurotiomycetes</taxon>
        <taxon>Eurotiomycetidae</taxon>
        <taxon>Onygenales</taxon>
        <taxon>Ajellomycetaceae</taxon>
        <taxon>Emergomyces</taxon>
    </lineage>
</organism>
<feature type="compositionally biased region" description="Basic and acidic residues" evidence="1">
    <location>
        <begin position="714"/>
        <end position="728"/>
    </location>
</feature>
<dbReference type="STRING" id="1447872.A0A1J9P3M1"/>
<feature type="compositionally biased region" description="Basic and acidic residues" evidence="1">
    <location>
        <begin position="408"/>
        <end position="418"/>
    </location>
</feature>
<comment type="caution">
    <text evidence="2">The sequence shown here is derived from an EMBL/GenBank/DDBJ whole genome shotgun (WGS) entry which is preliminary data.</text>
</comment>
<feature type="region of interest" description="Disordered" evidence="1">
    <location>
        <begin position="326"/>
        <end position="378"/>
    </location>
</feature>
<dbReference type="Proteomes" id="UP000182235">
    <property type="component" value="Unassembled WGS sequence"/>
</dbReference>
<dbReference type="EMBL" id="LGRN01000643">
    <property type="protein sequence ID" value="OJD10976.1"/>
    <property type="molecule type" value="Genomic_DNA"/>
</dbReference>
<sequence length="804" mass="88110">MESLVRLFIGIEQHHLYSTPTHRHAERQLESSRAAASSNAANSSAGPNSSAKRKLVHENNDHSPGYDFDYDHDDTPKGPLLAVEQGASTNSLQVPASQYGNDAPKSSPKRMRSNEWLLKSREANVSPSQTHGGGKRDLKIPRLRSRRRESHGKTQHGRRSGSTSAVAATEGQRRSRFLEGSMNDRVSEQPPSIYTGEDIDGAIDRYLTCGDEESAGVSGSTARRHPAGYGHAYTSSTTNSMSSVATDTPSVKQSGFVRFGQVIASALNPFGVWNNVSEIWNGSQDGTKASATTMSTGATAHMDILAERQVQAEKAYAELKASGYQGTVKSTSTSSREHPSVEVSGVKKPKNPFFSPGQTPQQQHKPVRSISSNFSKDSLLTPSKSAIRASFQDLRKAASYINLPLSTKRGDSVDKDSNNYDDDEEGTPNFIRKQASRKHLQKQRKLQKKVSNLESQLERLKKQLSEVSRDASDIGNESASASASVNGSVSVCMNGTEQDEEMDLAPPIPPPHREGVKVGRRKKFVPGALPSLPSERILLGQMAEKPTKRSLFTGASPLGPRPLDSKETNTSPRKLRKGSHAMNLAPTTSSRGTSKSIFPSTPHREEYQHNNAVIAYQEKQTVPLASSSFSNRNQVIRKPKLQKPAPLSSSFPPSSDTENIHAYTSSFPPHDDNDDSDQAPSHPNPSPSPKPRCLHRRRSSTTFPSHSHKRRHDRDHDHDHDPDPDHAAHSNTNKDSTNSLKHKAQHSGSGSGSGTMRKTDDIPPVPPLPVNFVAGVNGQRRMEMKAEQMMNMQPREFDWPEDFL</sequence>
<feature type="compositionally biased region" description="Low complexity" evidence="1">
    <location>
        <begin position="644"/>
        <end position="655"/>
    </location>
</feature>
<reference evidence="2 3" key="1">
    <citation type="submission" date="2015-07" db="EMBL/GenBank/DDBJ databases">
        <title>Emmonsia species relationships and genome sequence.</title>
        <authorList>
            <consortium name="The Broad Institute Genomics Platform"/>
            <person name="Cuomo C.A."/>
            <person name="Munoz J.F."/>
            <person name="Imamovic A."/>
            <person name="Priest M.E."/>
            <person name="Young S."/>
            <person name="Clay O.K."/>
            <person name="McEwen J.G."/>
        </authorList>
    </citation>
    <scope>NUCLEOTIDE SEQUENCE [LARGE SCALE GENOMIC DNA]</scope>
    <source>
        <strain evidence="2 3">UAMH 9510</strain>
    </source>
</reference>
<proteinExistence type="predicted"/>
<feature type="compositionally biased region" description="Low complexity" evidence="1">
    <location>
        <begin position="31"/>
        <end position="50"/>
    </location>
</feature>
<evidence type="ECO:0000313" key="3">
    <source>
        <dbReference type="Proteomes" id="UP000182235"/>
    </source>
</evidence>
<feature type="compositionally biased region" description="Polar residues" evidence="1">
    <location>
        <begin position="356"/>
        <end position="378"/>
    </location>
</feature>
<name>A0A1J9P3M1_9EURO</name>
<feature type="compositionally biased region" description="Basic residues" evidence="1">
    <location>
        <begin position="434"/>
        <end position="448"/>
    </location>
</feature>
<feature type="compositionally biased region" description="Polar residues" evidence="1">
    <location>
        <begin position="86"/>
        <end position="100"/>
    </location>
</feature>
<dbReference type="VEuPathDB" id="FungiDB:AJ78_08153"/>
<dbReference type="AlphaFoldDB" id="A0A1J9P3M1"/>
<feature type="region of interest" description="Disordered" evidence="1">
    <location>
        <begin position="406"/>
        <end position="449"/>
    </location>
</feature>
<feature type="region of interest" description="Disordered" evidence="1">
    <location>
        <begin position="626"/>
        <end position="770"/>
    </location>
</feature>
<evidence type="ECO:0008006" key="4">
    <source>
        <dbReference type="Google" id="ProtNLM"/>
    </source>
</evidence>
<feature type="region of interest" description="Disordered" evidence="1">
    <location>
        <begin position="19"/>
        <end position="197"/>
    </location>
</feature>